<organism evidence="2 3">
    <name type="scientific">Kaistella treverensis</name>
    <dbReference type="NCBI Taxonomy" id="631455"/>
    <lineage>
        <taxon>Bacteria</taxon>
        <taxon>Pseudomonadati</taxon>
        <taxon>Bacteroidota</taxon>
        <taxon>Flavobacteriia</taxon>
        <taxon>Flavobacteriales</taxon>
        <taxon>Weeksellaceae</taxon>
        <taxon>Chryseobacterium group</taxon>
        <taxon>Kaistella</taxon>
    </lineage>
</organism>
<evidence type="ECO:0000313" key="3">
    <source>
        <dbReference type="Proteomes" id="UP000242560"/>
    </source>
</evidence>
<dbReference type="Proteomes" id="UP000242560">
    <property type="component" value="Unassembled WGS sequence"/>
</dbReference>
<protein>
    <submittedName>
        <fullName evidence="2">Uncharacterized protein</fullName>
    </submittedName>
</protein>
<feature type="transmembrane region" description="Helical" evidence="1">
    <location>
        <begin position="66"/>
        <end position="89"/>
    </location>
</feature>
<reference evidence="3" key="1">
    <citation type="submission" date="2016-10" db="EMBL/GenBank/DDBJ databases">
        <authorList>
            <person name="Varghese N."/>
            <person name="Submissions S."/>
        </authorList>
    </citation>
    <scope>NUCLEOTIDE SEQUENCE [LARGE SCALE GENOMIC DNA]</scope>
    <source>
        <strain evidence="3">DSM 22251</strain>
    </source>
</reference>
<evidence type="ECO:0000256" key="1">
    <source>
        <dbReference type="SAM" id="Phobius"/>
    </source>
</evidence>
<accession>A0A1I3MPV3</accession>
<gene>
    <name evidence="2" type="ORF">SAMN05421638_1723</name>
</gene>
<dbReference type="AlphaFoldDB" id="A0A1I3MPV3"/>
<feature type="transmembrane region" description="Helical" evidence="1">
    <location>
        <begin position="42"/>
        <end position="60"/>
    </location>
</feature>
<feature type="transmembrane region" description="Helical" evidence="1">
    <location>
        <begin position="150"/>
        <end position="170"/>
    </location>
</feature>
<dbReference type="RefSeq" id="WP_089819979.1">
    <property type="nucleotide sequence ID" value="NZ_FORQ01000003.1"/>
</dbReference>
<name>A0A1I3MPV3_9FLAO</name>
<dbReference type="EMBL" id="FORQ01000003">
    <property type="protein sequence ID" value="SFI99048.1"/>
    <property type="molecule type" value="Genomic_DNA"/>
</dbReference>
<keyword evidence="1" id="KW-0812">Transmembrane</keyword>
<evidence type="ECO:0000313" key="2">
    <source>
        <dbReference type="EMBL" id="SFI99048.1"/>
    </source>
</evidence>
<proteinExistence type="predicted"/>
<sequence length="197" mass="23035">MEEFKNLENLWKTSETKIPAKNDQISKIKNNRMKLKNTYTKGAILLVATGIFILILMTTFDAKILTLPIVSAMVIISLVCFLQAGLMFFTAKKISGIDETQTPASHLQQWLEFREFQKKLRHWNMPVYYILLSLALGVYMFELLKTVDLWKMLLAFAITYSWLLFAYFYLGKKEVKKQDAKMDRIISELKNLENQFN</sequence>
<keyword evidence="1" id="KW-0472">Membrane</keyword>
<keyword evidence="3" id="KW-1185">Reference proteome</keyword>
<feature type="transmembrane region" description="Helical" evidence="1">
    <location>
        <begin position="127"/>
        <end position="144"/>
    </location>
</feature>
<keyword evidence="1" id="KW-1133">Transmembrane helix</keyword>